<reference evidence="10 11" key="1">
    <citation type="journal article" date="2020" name="ISME J.">
        <title>Uncovering the hidden diversity of litter-decomposition mechanisms in mushroom-forming fungi.</title>
        <authorList>
            <person name="Floudas D."/>
            <person name="Bentzer J."/>
            <person name="Ahren D."/>
            <person name="Johansson T."/>
            <person name="Persson P."/>
            <person name="Tunlid A."/>
        </authorList>
    </citation>
    <scope>NUCLEOTIDE SEQUENCE [LARGE SCALE GENOMIC DNA]</scope>
    <source>
        <strain evidence="10 11">CBS 101986</strain>
    </source>
</reference>
<evidence type="ECO:0000256" key="9">
    <source>
        <dbReference type="SAM" id="MobiDB-lite"/>
    </source>
</evidence>
<dbReference type="AlphaFoldDB" id="A0A8H5BXB0"/>
<keyword evidence="5" id="KW-0862">Zinc</keyword>
<dbReference type="OrthoDB" id="2527864at2759"/>
<dbReference type="Proteomes" id="UP000567179">
    <property type="component" value="Unassembled WGS sequence"/>
</dbReference>
<evidence type="ECO:0000313" key="11">
    <source>
        <dbReference type="Proteomes" id="UP000567179"/>
    </source>
</evidence>
<dbReference type="InterPro" id="IPR000812">
    <property type="entry name" value="TFIIB"/>
</dbReference>
<organism evidence="10 11">
    <name type="scientific">Psilocybe cf. subviscida</name>
    <dbReference type="NCBI Taxonomy" id="2480587"/>
    <lineage>
        <taxon>Eukaryota</taxon>
        <taxon>Fungi</taxon>
        <taxon>Dikarya</taxon>
        <taxon>Basidiomycota</taxon>
        <taxon>Agaricomycotina</taxon>
        <taxon>Agaricomycetes</taxon>
        <taxon>Agaricomycetidae</taxon>
        <taxon>Agaricales</taxon>
        <taxon>Agaricineae</taxon>
        <taxon>Strophariaceae</taxon>
        <taxon>Psilocybe</taxon>
    </lineage>
</organism>
<evidence type="ECO:0000313" key="10">
    <source>
        <dbReference type="EMBL" id="KAF5330721.1"/>
    </source>
</evidence>
<accession>A0A8H5BXB0</accession>
<dbReference type="CDD" id="cd00043">
    <property type="entry name" value="CYCLIN_SF"/>
    <property type="match status" value="1"/>
</dbReference>
<comment type="similarity">
    <text evidence="2">Belongs to the TFIIB family.</text>
</comment>
<evidence type="ECO:0008006" key="12">
    <source>
        <dbReference type="Google" id="ProtNLM"/>
    </source>
</evidence>
<keyword evidence="3" id="KW-0479">Metal-binding</keyword>
<dbReference type="EMBL" id="JAACJJ010000001">
    <property type="protein sequence ID" value="KAF5330721.1"/>
    <property type="molecule type" value="Genomic_DNA"/>
</dbReference>
<dbReference type="InterPro" id="IPR036915">
    <property type="entry name" value="Cyclin-like_sf"/>
</dbReference>
<dbReference type="SUPFAM" id="SSF47954">
    <property type="entry name" value="Cyclin-like"/>
    <property type="match status" value="1"/>
</dbReference>
<dbReference type="GO" id="GO:0008270">
    <property type="term" value="F:zinc ion binding"/>
    <property type="evidence" value="ECO:0007669"/>
    <property type="project" value="UniProtKB-KW"/>
</dbReference>
<keyword evidence="7" id="KW-0804">Transcription</keyword>
<keyword evidence="4" id="KW-0863">Zinc-finger</keyword>
<evidence type="ECO:0000256" key="8">
    <source>
        <dbReference type="ARBA" id="ARBA00023242"/>
    </source>
</evidence>
<protein>
    <recommendedName>
        <fullName evidence="12">TFIIB-type domain-containing protein</fullName>
    </recommendedName>
</protein>
<dbReference type="GO" id="GO:0000995">
    <property type="term" value="F:RNA polymerase III general transcription initiation factor activity"/>
    <property type="evidence" value="ECO:0007669"/>
    <property type="project" value="TreeGrafter"/>
</dbReference>
<comment type="subcellular location">
    <subcellularLocation>
        <location evidence="1">Nucleus</location>
    </subcellularLocation>
</comment>
<evidence type="ECO:0000256" key="2">
    <source>
        <dbReference type="ARBA" id="ARBA00010857"/>
    </source>
</evidence>
<dbReference type="PANTHER" id="PTHR11618">
    <property type="entry name" value="TRANSCRIPTION INITIATION FACTOR IIB-RELATED"/>
    <property type="match status" value="1"/>
</dbReference>
<dbReference type="PANTHER" id="PTHR11618:SF4">
    <property type="entry name" value="TRANSCRIPTION FACTOR IIIB 90 KDA SUBUNIT"/>
    <property type="match status" value="1"/>
</dbReference>
<dbReference type="GO" id="GO:0001006">
    <property type="term" value="F:RNA polymerase III type 3 promoter sequence-specific DNA binding"/>
    <property type="evidence" value="ECO:0007669"/>
    <property type="project" value="TreeGrafter"/>
</dbReference>
<evidence type="ECO:0000256" key="7">
    <source>
        <dbReference type="ARBA" id="ARBA00023163"/>
    </source>
</evidence>
<dbReference type="GO" id="GO:0070897">
    <property type="term" value="P:transcription preinitiation complex assembly"/>
    <property type="evidence" value="ECO:0007669"/>
    <property type="project" value="InterPro"/>
</dbReference>
<feature type="compositionally biased region" description="Polar residues" evidence="9">
    <location>
        <begin position="362"/>
        <end position="372"/>
    </location>
</feature>
<comment type="caution">
    <text evidence="10">The sequence shown here is derived from an EMBL/GenBank/DDBJ whole genome shotgun (WGS) entry which is preliminary data.</text>
</comment>
<evidence type="ECO:0000256" key="4">
    <source>
        <dbReference type="ARBA" id="ARBA00022771"/>
    </source>
</evidence>
<keyword evidence="6" id="KW-0805">Transcription regulation</keyword>
<sequence>MSLPCIHCGSPTLWDDSISSAVCTECGSLADPSQSVLTSSSFVNMNDTSEPSLWDSAAPITLKGFRGGNNWDLVGQGKDARDRKNMFAMAEFIKSLAVSFNATGLSPRAITLFNQVKAACNLRWGQKARSVAGACLAIAFRESNRPDSLRDIATLLVVPPKSVSREFTYITTTLKLNLTLVDPSVHISTIQNYLAMSLKTSRNGDIPASTLKALDGLCLRSAAKIAISLCDLLTRLCPEHEIVRLPVAPTACGIFLLALEAEKRTAINPLGDLAQALASSCHSTKSVVMARYKTLQDELAVWIERVPWLDKYETKGGRAVVAKRVVVARGLKEVIQFQDDLWRQHLRPSLHIQFDDVEQDTEWQQTEENSGMDSGHRLSKRQKLDHSLASASNFLLNPLGSPASSASSHQTTVRRNSSNLPLAAYILTNSSSSWTNRPPTRLQILARERGGGSETEIPDEDLFAEGEFEKMWRSPEEVELLKKTFGWDSIDDTTNEASKASADVPIRKARRTQVNSSDTTINENPAPQKRSRLNMDALAQLLADDSGMEEGHLSDEESTVTNMLIGMGQLIDESNSNDEHSEDEYANDYNDDLNPSIIMEGHTSASVPRRSRKRFASELDDDDAECAIDNWRAPTPDYMGDDDCRYEQEYD</sequence>
<evidence type="ECO:0000256" key="6">
    <source>
        <dbReference type="ARBA" id="ARBA00023015"/>
    </source>
</evidence>
<feature type="region of interest" description="Disordered" evidence="9">
    <location>
        <begin position="361"/>
        <end position="382"/>
    </location>
</feature>
<evidence type="ECO:0000256" key="3">
    <source>
        <dbReference type="ARBA" id="ARBA00022723"/>
    </source>
</evidence>
<evidence type="ECO:0000256" key="5">
    <source>
        <dbReference type="ARBA" id="ARBA00022833"/>
    </source>
</evidence>
<feature type="compositionally biased region" description="Basic and acidic residues" evidence="9">
    <location>
        <begin position="642"/>
        <end position="651"/>
    </location>
</feature>
<proteinExistence type="inferred from homology"/>
<name>A0A8H5BXB0_9AGAR</name>
<dbReference type="GO" id="GO:0000126">
    <property type="term" value="C:transcription factor TFIIIB complex"/>
    <property type="evidence" value="ECO:0007669"/>
    <property type="project" value="TreeGrafter"/>
</dbReference>
<evidence type="ECO:0000256" key="1">
    <source>
        <dbReference type="ARBA" id="ARBA00004123"/>
    </source>
</evidence>
<keyword evidence="11" id="KW-1185">Reference proteome</keyword>
<feature type="region of interest" description="Disordered" evidence="9">
    <location>
        <begin position="628"/>
        <end position="651"/>
    </location>
</feature>
<keyword evidence="8" id="KW-0539">Nucleus</keyword>
<dbReference type="GO" id="GO:0097550">
    <property type="term" value="C:transcription preinitiation complex"/>
    <property type="evidence" value="ECO:0007669"/>
    <property type="project" value="TreeGrafter"/>
</dbReference>
<feature type="region of interest" description="Disordered" evidence="9">
    <location>
        <begin position="601"/>
        <end position="620"/>
    </location>
</feature>
<dbReference type="Gene3D" id="1.10.472.170">
    <property type="match status" value="1"/>
</dbReference>
<dbReference type="GO" id="GO:0005634">
    <property type="term" value="C:nucleus"/>
    <property type="evidence" value="ECO:0007669"/>
    <property type="project" value="UniProtKB-SubCell"/>
</dbReference>
<gene>
    <name evidence="10" type="ORF">D9619_005579</name>
</gene>